<reference evidence="1" key="1">
    <citation type="submission" date="2018-02" db="EMBL/GenBank/DDBJ databases">
        <title>Rhizophora mucronata_Transcriptome.</title>
        <authorList>
            <person name="Meera S.P."/>
            <person name="Sreeshan A."/>
            <person name="Augustine A."/>
        </authorList>
    </citation>
    <scope>NUCLEOTIDE SEQUENCE</scope>
    <source>
        <tissue evidence="1">Leaf</tissue>
    </source>
</reference>
<name>A0A2P2PK71_RHIMU</name>
<evidence type="ECO:0000313" key="1">
    <source>
        <dbReference type="EMBL" id="MBX55140.1"/>
    </source>
</evidence>
<dbReference type="AlphaFoldDB" id="A0A2P2PK71"/>
<accession>A0A2P2PK71</accession>
<sequence>MESLVQLCKKLMAKPWGFLPTMAHLSLVANHAIRDSVPDTSEQSHFTCFKGVFLAFFTQGEK</sequence>
<protein>
    <submittedName>
        <fullName evidence="1">Uncharacterized protein</fullName>
    </submittedName>
</protein>
<proteinExistence type="predicted"/>
<organism evidence="1">
    <name type="scientific">Rhizophora mucronata</name>
    <name type="common">Asiatic mangrove</name>
    <dbReference type="NCBI Taxonomy" id="61149"/>
    <lineage>
        <taxon>Eukaryota</taxon>
        <taxon>Viridiplantae</taxon>
        <taxon>Streptophyta</taxon>
        <taxon>Embryophyta</taxon>
        <taxon>Tracheophyta</taxon>
        <taxon>Spermatophyta</taxon>
        <taxon>Magnoliopsida</taxon>
        <taxon>eudicotyledons</taxon>
        <taxon>Gunneridae</taxon>
        <taxon>Pentapetalae</taxon>
        <taxon>rosids</taxon>
        <taxon>fabids</taxon>
        <taxon>Malpighiales</taxon>
        <taxon>Rhizophoraceae</taxon>
        <taxon>Rhizophora</taxon>
    </lineage>
</organism>
<dbReference type="EMBL" id="GGEC01074656">
    <property type="protein sequence ID" value="MBX55140.1"/>
    <property type="molecule type" value="Transcribed_RNA"/>
</dbReference>